<dbReference type="InterPro" id="IPR029033">
    <property type="entry name" value="His_PPase_superfam"/>
</dbReference>
<dbReference type="InterPro" id="IPR000086">
    <property type="entry name" value="NUDIX_hydrolase_dom"/>
</dbReference>
<organism evidence="3 4">
    <name type="scientific">Cobetia amphilecti</name>
    <dbReference type="NCBI Taxonomy" id="1055104"/>
    <lineage>
        <taxon>Bacteria</taxon>
        <taxon>Pseudomonadati</taxon>
        <taxon>Pseudomonadota</taxon>
        <taxon>Gammaproteobacteria</taxon>
        <taxon>Oceanospirillales</taxon>
        <taxon>Halomonadaceae</taxon>
        <taxon>Cobetia</taxon>
    </lineage>
</organism>
<comment type="caution">
    <text evidence="3">The sequence shown here is derived from an EMBL/GenBank/DDBJ whole genome shotgun (WGS) entry which is preliminary data.</text>
</comment>
<dbReference type="GO" id="GO:0006754">
    <property type="term" value="P:ATP biosynthetic process"/>
    <property type="evidence" value="ECO:0007669"/>
    <property type="project" value="TreeGrafter"/>
</dbReference>
<dbReference type="GO" id="GO:0006167">
    <property type="term" value="P:AMP biosynthetic process"/>
    <property type="evidence" value="ECO:0007669"/>
    <property type="project" value="TreeGrafter"/>
</dbReference>
<keyword evidence="1" id="KW-0378">Hydrolase</keyword>
<dbReference type="PANTHER" id="PTHR21340">
    <property type="entry name" value="DIADENOSINE 5,5-P1,P4-TETRAPHOSPHATE PYROPHOSPHOHYDROLASE MUTT"/>
    <property type="match status" value="1"/>
</dbReference>
<reference evidence="3" key="1">
    <citation type="submission" date="2023-07" db="EMBL/GenBank/DDBJ databases">
        <title>Genome content predicts the carbon catabolic preferences of heterotrophic bacteria.</title>
        <authorList>
            <person name="Gralka M."/>
        </authorList>
    </citation>
    <scope>NUCLEOTIDE SEQUENCE</scope>
    <source>
        <strain evidence="3">C2R13</strain>
    </source>
</reference>
<dbReference type="SUPFAM" id="SSF53254">
    <property type="entry name" value="Phosphoglycerate mutase-like"/>
    <property type="match status" value="1"/>
</dbReference>
<dbReference type="InterPro" id="IPR013078">
    <property type="entry name" value="His_Pase_superF_clade-1"/>
</dbReference>
<gene>
    <name evidence="3" type="ORF">Q4535_06015</name>
</gene>
<accession>A0AAP4TWG6</accession>
<dbReference type="EMBL" id="JAUORK010000005">
    <property type="protein sequence ID" value="MDO6671672.1"/>
    <property type="molecule type" value="Genomic_DNA"/>
</dbReference>
<dbReference type="InterPro" id="IPR051325">
    <property type="entry name" value="Nudix_hydrolase_domain"/>
</dbReference>
<dbReference type="RefSeq" id="WP_303593319.1">
    <property type="nucleotide sequence ID" value="NZ_JAUORK010000005.1"/>
</dbReference>
<protein>
    <submittedName>
        <fullName evidence="3">Histidine phosphatase family protein</fullName>
    </submittedName>
</protein>
<dbReference type="SUPFAM" id="SSF55811">
    <property type="entry name" value="Nudix"/>
    <property type="match status" value="1"/>
</dbReference>
<dbReference type="InterPro" id="IPR015797">
    <property type="entry name" value="NUDIX_hydrolase-like_dom_sf"/>
</dbReference>
<evidence type="ECO:0000256" key="1">
    <source>
        <dbReference type="ARBA" id="ARBA00022801"/>
    </source>
</evidence>
<sequence length="330" mass="36981">MRRELLLMRHGKSDWSVAADDFHRPLKERGKRGAQRMGAWLAQEALVPDAILSSPALRARATAEKCVKSMGLGVDMIELKPALYCEDEAPLLKTVRACPDSVQRLMIIGHNPALEDALVWLTGKRPRPPKETKLLPTAAVVKLTFEGRWEDLRSGQMSLELIQRVRALPDGFPWPFPAGEERRERPAYYYRQSAVLPCRLQGEGDDAQWEVLLIGSSSNRHWSLPKGIVEPGMSPIESALKEAREEAGIEAEALDHAALEFSYEKWGAPVAASLHAVRVVHEQEESEREEPHRSRRWVAAEVVPSLLKNHEIGHAAMALLARLEQSRQAT</sequence>
<dbReference type="PROSITE" id="PS51462">
    <property type="entry name" value="NUDIX"/>
    <property type="match status" value="1"/>
</dbReference>
<dbReference type="PANTHER" id="PTHR21340:SF0">
    <property type="entry name" value="BIS(5'-NUCLEOSYL)-TETRAPHOSPHATASE [ASYMMETRICAL]"/>
    <property type="match status" value="1"/>
</dbReference>
<dbReference type="AlphaFoldDB" id="A0AAP4TWG6"/>
<name>A0AAP4TWG6_9GAMM</name>
<feature type="domain" description="Nudix hydrolase" evidence="2">
    <location>
        <begin position="188"/>
        <end position="320"/>
    </location>
</feature>
<dbReference type="GO" id="GO:0004081">
    <property type="term" value="F:bis(5'-nucleosyl)-tetraphosphatase (asymmetrical) activity"/>
    <property type="evidence" value="ECO:0007669"/>
    <property type="project" value="TreeGrafter"/>
</dbReference>
<dbReference type="Pfam" id="PF00300">
    <property type="entry name" value="His_Phos_1"/>
    <property type="match status" value="1"/>
</dbReference>
<proteinExistence type="predicted"/>
<dbReference type="SMART" id="SM00855">
    <property type="entry name" value="PGAM"/>
    <property type="match status" value="1"/>
</dbReference>
<evidence type="ECO:0000313" key="4">
    <source>
        <dbReference type="Proteomes" id="UP001170481"/>
    </source>
</evidence>
<dbReference type="Gene3D" id="3.90.79.10">
    <property type="entry name" value="Nucleoside Triphosphate Pyrophosphohydrolase"/>
    <property type="match status" value="1"/>
</dbReference>
<dbReference type="Pfam" id="PF00293">
    <property type="entry name" value="NUDIX"/>
    <property type="match status" value="1"/>
</dbReference>
<dbReference type="CDD" id="cd07067">
    <property type="entry name" value="HP_PGM_like"/>
    <property type="match status" value="1"/>
</dbReference>
<dbReference type="Gene3D" id="3.40.50.1240">
    <property type="entry name" value="Phosphoglycerate mutase-like"/>
    <property type="match status" value="1"/>
</dbReference>
<evidence type="ECO:0000313" key="3">
    <source>
        <dbReference type="EMBL" id="MDO6671672.1"/>
    </source>
</evidence>
<dbReference type="Proteomes" id="UP001170481">
    <property type="component" value="Unassembled WGS sequence"/>
</dbReference>
<evidence type="ECO:0000259" key="2">
    <source>
        <dbReference type="PROSITE" id="PS51462"/>
    </source>
</evidence>